<evidence type="ECO:0000256" key="1">
    <source>
        <dbReference type="ARBA" id="ARBA00004123"/>
    </source>
</evidence>
<comment type="similarity">
    <text evidence="2 11">Belongs to the nuclear hormone receptor family.</text>
</comment>
<dbReference type="InterPro" id="IPR001628">
    <property type="entry name" value="Znf_hrmn_rcpt"/>
</dbReference>
<evidence type="ECO:0000313" key="14">
    <source>
        <dbReference type="EMBL" id="KAK0405265.1"/>
    </source>
</evidence>
<evidence type="ECO:0000256" key="9">
    <source>
        <dbReference type="ARBA" id="ARBA00023170"/>
    </source>
</evidence>
<dbReference type="Proteomes" id="UP001175271">
    <property type="component" value="Unassembled WGS sequence"/>
</dbReference>
<evidence type="ECO:0000256" key="7">
    <source>
        <dbReference type="ARBA" id="ARBA00023125"/>
    </source>
</evidence>
<dbReference type="FunFam" id="3.30.50.10:FF:000030">
    <property type="entry name" value="Nuclear Hormone Receptor family"/>
    <property type="match status" value="1"/>
</dbReference>
<dbReference type="InterPro" id="IPR050274">
    <property type="entry name" value="Nuclear_hormone_rcpt_NR2"/>
</dbReference>
<dbReference type="Pfam" id="PF00105">
    <property type="entry name" value="zf-C4"/>
    <property type="match status" value="1"/>
</dbReference>
<evidence type="ECO:0008006" key="16">
    <source>
        <dbReference type="Google" id="ProtNLM"/>
    </source>
</evidence>
<dbReference type="PANTHER" id="PTHR24083">
    <property type="entry name" value="NUCLEAR HORMONE RECEPTOR"/>
    <property type="match status" value="1"/>
</dbReference>
<keyword evidence="6 11" id="KW-0805">Transcription regulation</keyword>
<dbReference type="PROSITE" id="PS51843">
    <property type="entry name" value="NR_LBD"/>
    <property type="match status" value="1"/>
</dbReference>
<comment type="subcellular location">
    <subcellularLocation>
        <location evidence="1 11">Nucleus</location>
    </subcellularLocation>
</comment>
<dbReference type="SUPFAM" id="SSF48508">
    <property type="entry name" value="Nuclear receptor ligand-binding domain"/>
    <property type="match status" value="1"/>
</dbReference>
<evidence type="ECO:0000256" key="10">
    <source>
        <dbReference type="ARBA" id="ARBA00023242"/>
    </source>
</evidence>
<keyword evidence="5 11" id="KW-0862">Zinc</keyword>
<evidence type="ECO:0000259" key="13">
    <source>
        <dbReference type="PROSITE" id="PS51843"/>
    </source>
</evidence>
<dbReference type="PROSITE" id="PS51030">
    <property type="entry name" value="NUCLEAR_REC_DBD_2"/>
    <property type="match status" value="1"/>
</dbReference>
<evidence type="ECO:0000256" key="3">
    <source>
        <dbReference type="ARBA" id="ARBA00022723"/>
    </source>
</evidence>
<feature type="domain" description="Nuclear receptor" evidence="12">
    <location>
        <begin position="41"/>
        <end position="116"/>
    </location>
</feature>
<keyword evidence="3 11" id="KW-0479">Metal-binding</keyword>
<dbReference type="InterPro" id="IPR000536">
    <property type="entry name" value="Nucl_hrmn_rcpt_lig-bd"/>
</dbReference>
<evidence type="ECO:0000256" key="6">
    <source>
        <dbReference type="ARBA" id="ARBA00023015"/>
    </source>
</evidence>
<evidence type="ECO:0000259" key="12">
    <source>
        <dbReference type="PROSITE" id="PS51030"/>
    </source>
</evidence>
<dbReference type="Gene3D" id="3.30.50.10">
    <property type="entry name" value="Erythroid Transcription Factor GATA-1, subunit A"/>
    <property type="match status" value="1"/>
</dbReference>
<keyword evidence="8 11" id="KW-0804">Transcription</keyword>
<dbReference type="GO" id="GO:0000978">
    <property type="term" value="F:RNA polymerase II cis-regulatory region sequence-specific DNA binding"/>
    <property type="evidence" value="ECO:0007669"/>
    <property type="project" value="InterPro"/>
</dbReference>
<dbReference type="GO" id="GO:0008270">
    <property type="term" value="F:zinc ion binding"/>
    <property type="evidence" value="ECO:0007669"/>
    <property type="project" value="UniProtKB-KW"/>
</dbReference>
<sequence>MIHHHHTGDCLFAIDYFPACRSGFIAGVMVDAEERVRTSAIGRCAVCGAPAKCLHYDAVTCSGCKNFFRRSLVEGRRYVCAREGLCVISEDNRLFCKACRLAKCFIAGMNANAIQLDSDDSRKKMHVQLSRSRTMVDYRGRCQQIVPPNVIVVEDACNKLIESLLFFENRCNRVRLSTFDPAKEELQHKDIEYLLRTPFRFGDVSKLEIPMNWPSNQVMPRSFEDFALKSPFIKQWFLLDMVLAVEFSKTLGGFQIIPIEEQKEILKTALITNRLFAEAFFSFQVNSDSIVFPDGVKPLDLLKYNFRMTDIYIECFKNVMEPLIRYKPSKQEYVICKAIIALNAECPNISRETSEILDAARKQYTDVLLRLCQRENGDVGGAVRFGNLMGLIQTMHAYGEKFNRLRTLFLLYLRSKLPQRKPSKLAESLFNVA</sequence>
<dbReference type="InterPro" id="IPR013088">
    <property type="entry name" value="Znf_NHR/GATA"/>
</dbReference>
<dbReference type="PRINTS" id="PR00047">
    <property type="entry name" value="STROIDFINGER"/>
</dbReference>
<dbReference type="SMART" id="SM00399">
    <property type="entry name" value="ZnF_C4"/>
    <property type="match status" value="1"/>
</dbReference>
<evidence type="ECO:0000313" key="15">
    <source>
        <dbReference type="Proteomes" id="UP001175271"/>
    </source>
</evidence>
<dbReference type="Pfam" id="PF00104">
    <property type="entry name" value="Hormone_recep"/>
    <property type="match status" value="1"/>
</dbReference>
<dbReference type="CDD" id="cd06960">
    <property type="entry name" value="NR_DBD_HNF4A"/>
    <property type="match status" value="1"/>
</dbReference>
<dbReference type="SUPFAM" id="SSF57716">
    <property type="entry name" value="Glucocorticoid receptor-like (DNA-binding domain)"/>
    <property type="match status" value="1"/>
</dbReference>
<keyword evidence="4 11" id="KW-0863">Zinc-finger</keyword>
<reference evidence="14" key="1">
    <citation type="submission" date="2023-06" db="EMBL/GenBank/DDBJ databases">
        <title>Genomic analysis of the entomopathogenic nematode Steinernema hermaphroditum.</title>
        <authorList>
            <person name="Schwarz E.M."/>
            <person name="Heppert J.K."/>
            <person name="Baniya A."/>
            <person name="Schwartz H.T."/>
            <person name="Tan C.-H."/>
            <person name="Antoshechkin I."/>
            <person name="Sternberg P.W."/>
            <person name="Goodrich-Blair H."/>
            <person name="Dillman A.R."/>
        </authorList>
    </citation>
    <scope>NUCLEOTIDE SEQUENCE</scope>
    <source>
        <strain evidence="14">PS9179</strain>
        <tissue evidence="14">Whole animal</tissue>
    </source>
</reference>
<dbReference type="AlphaFoldDB" id="A0AA39HG69"/>
<evidence type="ECO:0000256" key="4">
    <source>
        <dbReference type="ARBA" id="ARBA00022771"/>
    </source>
</evidence>
<feature type="domain" description="NR LBD" evidence="13">
    <location>
        <begin position="186"/>
        <end position="433"/>
    </location>
</feature>
<keyword evidence="9 11" id="KW-0675">Receptor</keyword>
<dbReference type="SMART" id="SM00430">
    <property type="entry name" value="HOLI"/>
    <property type="match status" value="1"/>
</dbReference>
<name>A0AA39HG69_9BILA</name>
<keyword evidence="15" id="KW-1185">Reference proteome</keyword>
<keyword evidence="7 11" id="KW-0238">DNA-binding</keyword>
<protein>
    <recommendedName>
        <fullName evidence="16">Nuclear receptor domain-containing protein</fullName>
    </recommendedName>
</protein>
<dbReference type="GO" id="GO:0003700">
    <property type="term" value="F:DNA-binding transcription factor activity"/>
    <property type="evidence" value="ECO:0007669"/>
    <property type="project" value="InterPro"/>
</dbReference>
<dbReference type="PROSITE" id="PS00031">
    <property type="entry name" value="NUCLEAR_REC_DBD_1"/>
    <property type="match status" value="1"/>
</dbReference>
<dbReference type="InterPro" id="IPR035500">
    <property type="entry name" value="NHR-like_dom_sf"/>
</dbReference>
<accession>A0AA39HG69</accession>
<dbReference type="GO" id="GO:0005634">
    <property type="term" value="C:nucleus"/>
    <property type="evidence" value="ECO:0007669"/>
    <property type="project" value="UniProtKB-SubCell"/>
</dbReference>
<organism evidence="14 15">
    <name type="scientific">Steinernema hermaphroditum</name>
    <dbReference type="NCBI Taxonomy" id="289476"/>
    <lineage>
        <taxon>Eukaryota</taxon>
        <taxon>Metazoa</taxon>
        <taxon>Ecdysozoa</taxon>
        <taxon>Nematoda</taxon>
        <taxon>Chromadorea</taxon>
        <taxon>Rhabditida</taxon>
        <taxon>Tylenchina</taxon>
        <taxon>Panagrolaimomorpha</taxon>
        <taxon>Strongyloidoidea</taxon>
        <taxon>Steinernematidae</taxon>
        <taxon>Steinernema</taxon>
    </lineage>
</organism>
<dbReference type="EMBL" id="JAUCMV010000004">
    <property type="protein sequence ID" value="KAK0405265.1"/>
    <property type="molecule type" value="Genomic_DNA"/>
</dbReference>
<evidence type="ECO:0000256" key="5">
    <source>
        <dbReference type="ARBA" id="ARBA00022833"/>
    </source>
</evidence>
<gene>
    <name evidence="14" type="ORF">QR680_017887</name>
</gene>
<comment type="caution">
    <text evidence="14">The sequence shown here is derived from an EMBL/GenBank/DDBJ whole genome shotgun (WGS) entry which is preliminary data.</text>
</comment>
<keyword evidence="10 11" id="KW-0539">Nucleus</keyword>
<dbReference type="Gene3D" id="1.10.565.10">
    <property type="entry name" value="Retinoid X Receptor"/>
    <property type="match status" value="1"/>
</dbReference>
<evidence type="ECO:0000256" key="8">
    <source>
        <dbReference type="ARBA" id="ARBA00023163"/>
    </source>
</evidence>
<evidence type="ECO:0000256" key="2">
    <source>
        <dbReference type="ARBA" id="ARBA00005993"/>
    </source>
</evidence>
<evidence type="ECO:0000256" key="11">
    <source>
        <dbReference type="RuleBase" id="RU004334"/>
    </source>
</evidence>
<dbReference type="InterPro" id="IPR049636">
    <property type="entry name" value="HNF4-like_DBD"/>
</dbReference>
<proteinExistence type="inferred from homology"/>